<dbReference type="Proteomes" id="UP000182360">
    <property type="component" value="Unassembled WGS sequence"/>
</dbReference>
<keyword evidence="5" id="KW-1185">Reference proteome</keyword>
<evidence type="ECO:0000256" key="1">
    <source>
        <dbReference type="ARBA" id="ARBA00012528"/>
    </source>
</evidence>
<dbReference type="GO" id="GO:0043709">
    <property type="term" value="P:cell adhesion involved in single-species biofilm formation"/>
    <property type="evidence" value="ECO:0007669"/>
    <property type="project" value="TreeGrafter"/>
</dbReference>
<dbReference type="RefSeq" id="WP_074640347.1">
    <property type="nucleotide sequence ID" value="NZ_FOFU01000001.1"/>
</dbReference>
<dbReference type="InterPro" id="IPR043128">
    <property type="entry name" value="Rev_trsase/Diguanyl_cyclase"/>
</dbReference>
<dbReference type="NCBIfam" id="TIGR00254">
    <property type="entry name" value="GGDEF"/>
    <property type="match status" value="1"/>
</dbReference>
<dbReference type="GO" id="GO:0005886">
    <property type="term" value="C:plasma membrane"/>
    <property type="evidence" value="ECO:0007669"/>
    <property type="project" value="TreeGrafter"/>
</dbReference>
<dbReference type="STRING" id="163.SAMN04487775_104183"/>
<accession>A0A1H9AL09</accession>
<evidence type="ECO:0000259" key="3">
    <source>
        <dbReference type="PROSITE" id="PS50887"/>
    </source>
</evidence>
<dbReference type="InterPro" id="IPR029016">
    <property type="entry name" value="GAF-like_dom_sf"/>
</dbReference>
<dbReference type="PANTHER" id="PTHR45138">
    <property type="entry name" value="REGULATORY COMPONENTS OF SENSORY TRANSDUCTION SYSTEM"/>
    <property type="match status" value="1"/>
</dbReference>
<evidence type="ECO:0000256" key="2">
    <source>
        <dbReference type="ARBA" id="ARBA00034247"/>
    </source>
</evidence>
<reference evidence="4 5" key="1">
    <citation type="submission" date="2016-10" db="EMBL/GenBank/DDBJ databases">
        <authorList>
            <person name="de Groot N.N."/>
        </authorList>
    </citation>
    <scope>NUCLEOTIDE SEQUENCE [LARGE SCALE GENOMIC DNA]</scope>
    <source>
        <strain evidence="4 5">B25</strain>
    </source>
</reference>
<evidence type="ECO:0000313" key="5">
    <source>
        <dbReference type="Proteomes" id="UP000182360"/>
    </source>
</evidence>
<name>A0A1H9AL09_9SPIR</name>
<protein>
    <recommendedName>
        <fullName evidence="1">diguanylate cyclase</fullName>
        <ecNumber evidence="1">2.7.7.65</ecNumber>
    </recommendedName>
</protein>
<dbReference type="InterPro" id="IPR000160">
    <property type="entry name" value="GGDEF_dom"/>
</dbReference>
<feature type="domain" description="GGDEF" evidence="3">
    <location>
        <begin position="335"/>
        <end position="458"/>
    </location>
</feature>
<dbReference type="Gene3D" id="3.30.70.270">
    <property type="match status" value="1"/>
</dbReference>
<dbReference type="EC" id="2.7.7.65" evidence="1"/>
<proteinExistence type="predicted"/>
<dbReference type="PROSITE" id="PS50887">
    <property type="entry name" value="GGDEF"/>
    <property type="match status" value="1"/>
</dbReference>
<dbReference type="AlphaFoldDB" id="A0A1H9AL09"/>
<dbReference type="SUPFAM" id="SSF55073">
    <property type="entry name" value="Nucleotide cyclase"/>
    <property type="match status" value="1"/>
</dbReference>
<organism evidence="4 5">
    <name type="scientific">Treponema bryantii</name>
    <dbReference type="NCBI Taxonomy" id="163"/>
    <lineage>
        <taxon>Bacteria</taxon>
        <taxon>Pseudomonadati</taxon>
        <taxon>Spirochaetota</taxon>
        <taxon>Spirochaetia</taxon>
        <taxon>Spirochaetales</taxon>
        <taxon>Treponemataceae</taxon>
        <taxon>Treponema</taxon>
    </lineage>
</organism>
<dbReference type="InterPro" id="IPR050469">
    <property type="entry name" value="Diguanylate_Cyclase"/>
</dbReference>
<dbReference type="OrthoDB" id="9759607at2"/>
<dbReference type="GO" id="GO:1902201">
    <property type="term" value="P:negative regulation of bacterial-type flagellum-dependent cell motility"/>
    <property type="evidence" value="ECO:0007669"/>
    <property type="project" value="TreeGrafter"/>
</dbReference>
<dbReference type="GO" id="GO:0052621">
    <property type="term" value="F:diguanylate cyclase activity"/>
    <property type="evidence" value="ECO:0007669"/>
    <property type="project" value="UniProtKB-EC"/>
</dbReference>
<evidence type="ECO:0000313" key="4">
    <source>
        <dbReference type="EMBL" id="SEP77157.1"/>
    </source>
</evidence>
<dbReference type="PANTHER" id="PTHR45138:SF9">
    <property type="entry name" value="DIGUANYLATE CYCLASE DGCM-RELATED"/>
    <property type="match status" value="1"/>
</dbReference>
<dbReference type="InterPro" id="IPR029787">
    <property type="entry name" value="Nucleotide_cyclase"/>
</dbReference>
<dbReference type="SUPFAM" id="SSF55781">
    <property type="entry name" value="GAF domain-like"/>
    <property type="match status" value="1"/>
</dbReference>
<dbReference type="SMART" id="SM00267">
    <property type="entry name" value="GGDEF"/>
    <property type="match status" value="1"/>
</dbReference>
<dbReference type="Gene3D" id="3.30.450.40">
    <property type="match status" value="1"/>
</dbReference>
<gene>
    <name evidence="4" type="ORF">SAMN04487977_101371</name>
</gene>
<dbReference type="Pfam" id="PF00990">
    <property type="entry name" value="GGDEF"/>
    <property type="match status" value="1"/>
</dbReference>
<dbReference type="EMBL" id="FOFU01000001">
    <property type="protein sequence ID" value="SEP77157.1"/>
    <property type="molecule type" value="Genomic_DNA"/>
</dbReference>
<dbReference type="CDD" id="cd01949">
    <property type="entry name" value="GGDEF"/>
    <property type="match status" value="1"/>
</dbReference>
<comment type="catalytic activity">
    <reaction evidence="2">
        <text>2 GTP = 3',3'-c-di-GMP + 2 diphosphate</text>
        <dbReference type="Rhea" id="RHEA:24898"/>
        <dbReference type="ChEBI" id="CHEBI:33019"/>
        <dbReference type="ChEBI" id="CHEBI:37565"/>
        <dbReference type="ChEBI" id="CHEBI:58805"/>
        <dbReference type="EC" id="2.7.7.65"/>
    </reaction>
</comment>
<sequence>MDFQELVDIYSMAAAVLSVEKTADGHWGEIRIVRANSQYKQIMGPNYHDDMLYSELIPKEHNFEDFCFRCAVNKQHLHSYVDTKSMGIWTDATYIPLSKEYDTEKLSYFMFYFEFTKTPDAEKLSNISLETAPFVIQTCLKLRGATNFYEAMNTVIADIQEKTESFSSCIIMIDKERQKYATLCSSFSDPNIKMSDFDPYLTPEVVFSWEKTLQSTDCVIVKDDFDMNNLAKLNPVWVKSLRAAGVHTLILAPLMQGNKMTGVLFITNFNVKQIVQLKDFIELTAFFLSSEINNNNLMERLEYMSNIDTLTGVKNRNSMNARVDWHVNNSYSVKTPFGIIFADLNGLKQCNDTGGHEAGDQLLRNAAKLLTKHFGNYEIYRSGGDEFVVIVQECHKEEFEKKIVALRAESGYGSEVCLAIGYDWTTDGKNLRSCMHIADEAMYEDKRNYYKQHPDLAR</sequence>